<organism evidence="2 3">
    <name type="scientific">Candidatus Collierbacteria bacterium GW2011_GWC2_44_18</name>
    <dbReference type="NCBI Taxonomy" id="1618392"/>
    <lineage>
        <taxon>Bacteria</taxon>
        <taxon>Candidatus Collieribacteriota</taxon>
    </lineage>
</organism>
<dbReference type="STRING" id="1618392.UW41_C0012G0014"/>
<evidence type="ECO:0008006" key="4">
    <source>
        <dbReference type="Google" id="ProtNLM"/>
    </source>
</evidence>
<dbReference type="InterPro" id="IPR010119">
    <property type="entry name" value="Gluconeogen_factor"/>
</dbReference>
<protein>
    <recommendedName>
        <fullName evidence="4">Gluconeogenesis factor</fullName>
    </recommendedName>
</protein>
<sequence>MKSKIVTIGGGTGAPVIIQALLLAGFTNISCICASMDSGGKTGTIRSDERDQVIAISDLLRNLLALITSTNHKKNIHAFTDMVSFIDGRQRNLGYTIYYALLEKYQNNFLAVQDHLEKLLGIKFGGTAIPITSGSSNLCFKTKDGQIFRGEHELDKQSMSKNTITKLWLDPKVEATPEAITAIKRATHIIYCPGSLYGSILSNFLPHGIKTALKASKAKKILITNLVSNRNQTHHFTPKKYLRIFQKYTGLDPAGRRGKKPFDILLAPKQSKLRFNRLHPKVAASYAGEHSHFLGWSKKKLHRLDHYNIKVVTSNTISITQQLNRLRHDPAKLSKILKKIIK</sequence>
<evidence type="ECO:0000256" key="1">
    <source>
        <dbReference type="ARBA" id="ARBA00022490"/>
    </source>
</evidence>
<dbReference type="Proteomes" id="UP000034172">
    <property type="component" value="Unassembled WGS sequence"/>
</dbReference>
<accession>A0A0G1HPI1</accession>
<gene>
    <name evidence="2" type="ORF">UW41_C0012G0014</name>
</gene>
<dbReference type="InterPro" id="IPR002882">
    <property type="entry name" value="CofD"/>
</dbReference>
<keyword evidence="1" id="KW-0963">Cytoplasm</keyword>
<proteinExistence type="predicted"/>
<evidence type="ECO:0000313" key="3">
    <source>
        <dbReference type="Proteomes" id="UP000034172"/>
    </source>
</evidence>
<dbReference type="Pfam" id="PF01933">
    <property type="entry name" value="CofD"/>
    <property type="match status" value="1"/>
</dbReference>
<dbReference type="PANTHER" id="PTHR30135">
    <property type="entry name" value="UNCHARACTERIZED PROTEIN YVCK-RELATED"/>
    <property type="match status" value="1"/>
</dbReference>
<dbReference type="InterPro" id="IPR038136">
    <property type="entry name" value="CofD-like_dom_sf"/>
</dbReference>
<dbReference type="AlphaFoldDB" id="A0A0G1HPI1"/>
<dbReference type="SUPFAM" id="SSF142338">
    <property type="entry name" value="CofD-like"/>
    <property type="match status" value="1"/>
</dbReference>
<dbReference type="Gene3D" id="3.40.50.10680">
    <property type="entry name" value="CofD-like domains"/>
    <property type="match status" value="1"/>
</dbReference>
<dbReference type="EMBL" id="LCIE01000012">
    <property type="protein sequence ID" value="KKT49076.1"/>
    <property type="molecule type" value="Genomic_DNA"/>
</dbReference>
<dbReference type="GO" id="GO:0043743">
    <property type="term" value="F:LPPG:FO 2-phospho-L-lactate transferase activity"/>
    <property type="evidence" value="ECO:0007669"/>
    <property type="project" value="InterPro"/>
</dbReference>
<comment type="caution">
    <text evidence="2">The sequence shown here is derived from an EMBL/GenBank/DDBJ whole genome shotgun (WGS) entry which is preliminary data.</text>
</comment>
<dbReference type="PANTHER" id="PTHR30135:SF3">
    <property type="entry name" value="GLUCONEOGENESIS FACTOR-RELATED"/>
    <property type="match status" value="1"/>
</dbReference>
<reference evidence="2 3" key="1">
    <citation type="journal article" date="2015" name="Nature">
        <title>rRNA introns, odd ribosomes, and small enigmatic genomes across a large radiation of phyla.</title>
        <authorList>
            <person name="Brown C.T."/>
            <person name="Hug L.A."/>
            <person name="Thomas B.C."/>
            <person name="Sharon I."/>
            <person name="Castelle C.J."/>
            <person name="Singh A."/>
            <person name="Wilkins M.J."/>
            <person name="Williams K.H."/>
            <person name="Banfield J.F."/>
        </authorList>
    </citation>
    <scope>NUCLEOTIDE SEQUENCE [LARGE SCALE GENOMIC DNA]</scope>
</reference>
<name>A0A0G1HPI1_9BACT</name>
<evidence type="ECO:0000313" key="2">
    <source>
        <dbReference type="EMBL" id="KKT49076.1"/>
    </source>
</evidence>